<gene>
    <name evidence="2" type="ORF">S01H1_45249</name>
</gene>
<feature type="non-terminal residue" evidence="2">
    <location>
        <position position="1"/>
    </location>
</feature>
<sequence length="263" mass="29007">GKGGDEMVTATETGKGVYGIETEAFGADPSQIDKVYQFRYRVVGLEDIIPSHTDNLTAHPDYPAELQPRLRDRAASRVQIDNIAKNLNPRALLQDSGFIDTGPMIIGDDLVVESGNGRVLALRKAVQDFPDQYAKYKKMLEVMAGRFGIDEDRLGEIDKPVLVRERLSQVDRVKFAAEANVGAVMAMSPYEQALQDAGRLSPNVVGNLEVGEEQTIDQALRMRSNDHIIKHFVSNIPATERASIADEKGAINQQGIERLKLAY</sequence>
<protein>
    <recommendedName>
        <fullName evidence="1">DdrB-like domain-containing protein</fullName>
    </recommendedName>
</protein>
<dbReference type="InterPro" id="IPR041398">
    <property type="entry name" value="DdrB_dom"/>
</dbReference>
<dbReference type="EMBL" id="BARS01028898">
    <property type="protein sequence ID" value="GAF99818.1"/>
    <property type="molecule type" value="Genomic_DNA"/>
</dbReference>
<dbReference type="AlphaFoldDB" id="X0U1Z9"/>
<reference evidence="2" key="1">
    <citation type="journal article" date="2014" name="Front. Microbiol.">
        <title>High frequency of phylogenetically diverse reductive dehalogenase-homologous genes in deep subseafloor sedimentary metagenomes.</title>
        <authorList>
            <person name="Kawai M."/>
            <person name="Futagami T."/>
            <person name="Toyoda A."/>
            <person name="Takaki Y."/>
            <person name="Nishi S."/>
            <person name="Hori S."/>
            <person name="Arai W."/>
            <person name="Tsubouchi T."/>
            <person name="Morono Y."/>
            <person name="Uchiyama I."/>
            <person name="Ito T."/>
            <person name="Fujiyama A."/>
            <person name="Inagaki F."/>
            <person name="Takami H."/>
        </authorList>
    </citation>
    <scope>NUCLEOTIDE SEQUENCE</scope>
    <source>
        <strain evidence="2">Expedition CK06-06</strain>
    </source>
</reference>
<name>X0U1Z9_9ZZZZ</name>
<feature type="domain" description="DdrB-like" evidence="1">
    <location>
        <begin position="34"/>
        <end position="166"/>
    </location>
</feature>
<evidence type="ECO:0000259" key="1">
    <source>
        <dbReference type="Pfam" id="PF18763"/>
    </source>
</evidence>
<accession>X0U1Z9</accession>
<proteinExistence type="predicted"/>
<feature type="non-terminal residue" evidence="2">
    <location>
        <position position="263"/>
    </location>
</feature>
<comment type="caution">
    <text evidence="2">The sequence shown here is derived from an EMBL/GenBank/DDBJ whole genome shotgun (WGS) entry which is preliminary data.</text>
</comment>
<organism evidence="2">
    <name type="scientific">marine sediment metagenome</name>
    <dbReference type="NCBI Taxonomy" id="412755"/>
    <lineage>
        <taxon>unclassified sequences</taxon>
        <taxon>metagenomes</taxon>
        <taxon>ecological metagenomes</taxon>
    </lineage>
</organism>
<evidence type="ECO:0000313" key="2">
    <source>
        <dbReference type="EMBL" id="GAF99818.1"/>
    </source>
</evidence>
<dbReference type="Pfam" id="PF18763">
    <property type="entry name" value="ddrB-ParB"/>
    <property type="match status" value="1"/>
</dbReference>